<dbReference type="AlphaFoldDB" id="A0A8X6V1Y0"/>
<protein>
    <submittedName>
        <fullName evidence="2">Uncharacterized protein</fullName>
    </submittedName>
</protein>
<feature type="compositionally biased region" description="Polar residues" evidence="1">
    <location>
        <begin position="11"/>
        <end position="34"/>
    </location>
</feature>
<dbReference type="EMBL" id="BMAU01021093">
    <property type="protein sequence ID" value="GFX90179.1"/>
    <property type="molecule type" value="Genomic_DNA"/>
</dbReference>
<organism evidence="2 3">
    <name type="scientific">Trichonephila clavipes</name>
    <name type="common">Golden silk orbweaver</name>
    <name type="synonym">Nephila clavipes</name>
    <dbReference type="NCBI Taxonomy" id="2585209"/>
    <lineage>
        <taxon>Eukaryota</taxon>
        <taxon>Metazoa</taxon>
        <taxon>Ecdysozoa</taxon>
        <taxon>Arthropoda</taxon>
        <taxon>Chelicerata</taxon>
        <taxon>Arachnida</taxon>
        <taxon>Araneae</taxon>
        <taxon>Araneomorphae</taxon>
        <taxon>Entelegynae</taxon>
        <taxon>Araneoidea</taxon>
        <taxon>Nephilidae</taxon>
        <taxon>Trichonephila</taxon>
    </lineage>
</organism>
<proteinExistence type="predicted"/>
<comment type="caution">
    <text evidence="2">The sequence shown here is derived from an EMBL/GenBank/DDBJ whole genome shotgun (WGS) entry which is preliminary data.</text>
</comment>
<dbReference type="Proteomes" id="UP000887159">
    <property type="component" value="Unassembled WGS sequence"/>
</dbReference>
<evidence type="ECO:0000313" key="2">
    <source>
        <dbReference type="EMBL" id="GFX90179.1"/>
    </source>
</evidence>
<evidence type="ECO:0000256" key="1">
    <source>
        <dbReference type="SAM" id="MobiDB-lite"/>
    </source>
</evidence>
<keyword evidence="3" id="KW-1185">Reference proteome</keyword>
<feature type="region of interest" description="Disordered" evidence="1">
    <location>
        <begin position="1"/>
        <end position="47"/>
    </location>
</feature>
<evidence type="ECO:0000313" key="3">
    <source>
        <dbReference type="Proteomes" id="UP000887159"/>
    </source>
</evidence>
<sequence>MKNTAALEPNATASTPATVESDPTASTPTQPSTRSGRKVHLPTSVWRSDPRQKLARPVWKTDLLEAARLALPVEHETLNLGFGPHFGSHCDVPEYVGVWGSSKDQP</sequence>
<name>A0A8X6V1Y0_TRICX</name>
<accession>A0A8X6V1Y0</accession>
<reference evidence="2" key="1">
    <citation type="submission" date="2020-08" db="EMBL/GenBank/DDBJ databases">
        <title>Multicomponent nature underlies the extraordinary mechanical properties of spider dragline silk.</title>
        <authorList>
            <person name="Kono N."/>
            <person name="Nakamura H."/>
            <person name="Mori M."/>
            <person name="Yoshida Y."/>
            <person name="Ohtoshi R."/>
            <person name="Malay A.D."/>
            <person name="Moran D.A.P."/>
            <person name="Tomita M."/>
            <person name="Numata K."/>
            <person name="Arakawa K."/>
        </authorList>
    </citation>
    <scope>NUCLEOTIDE SEQUENCE</scope>
</reference>
<gene>
    <name evidence="2" type="ORF">TNCV_2449541</name>
</gene>